<accession>A0A0A9GSS0</accession>
<name>A0A0A9GSS0_ARUDO</name>
<sequence>MSIHKTDQFRFGANVQHESATPNHQFSAPEPLPGVSTRRPESCATSYFTFGFGE</sequence>
<evidence type="ECO:0000256" key="1">
    <source>
        <dbReference type="SAM" id="MobiDB-lite"/>
    </source>
</evidence>
<reference evidence="2" key="2">
    <citation type="journal article" date="2015" name="Data Brief">
        <title>Shoot transcriptome of the giant reed, Arundo donax.</title>
        <authorList>
            <person name="Barrero R.A."/>
            <person name="Guerrero F.D."/>
            <person name="Moolhuijzen P."/>
            <person name="Goolsby J.A."/>
            <person name="Tidwell J."/>
            <person name="Bellgard S.E."/>
            <person name="Bellgard M.I."/>
        </authorList>
    </citation>
    <scope>NUCLEOTIDE SEQUENCE</scope>
    <source>
        <tissue evidence="2">Shoot tissue taken approximately 20 cm above the soil surface</tissue>
    </source>
</reference>
<feature type="compositionally biased region" description="Polar residues" evidence="1">
    <location>
        <begin position="16"/>
        <end position="26"/>
    </location>
</feature>
<dbReference type="AlphaFoldDB" id="A0A0A9GSS0"/>
<proteinExistence type="predicted"/>
<organism evidence="2">
    <name type="scientific">Arundo donax</name>
    <name type="common">Giant reed</name>
    <name type="synonym">Donax arundinaceus</name>
    <dbReference type="NCBI Taxonomy" id="35708"/>
    <lineage>
        <taxon>Eukaryota</taxon>
        <taxon>Viridiplantae</taxon>
        <taxon>Streptophyta</taxon>
        <taxon>Embryophyta</taxon>
        <taxon>Tracheophyta</taxon>
        <taxon>Spermatophyta</taxon>
        <taxon>Magnoliopsida</taxon>
        <taxon>Liliopsida</taxon>
        <taxon>Poales</taxon>
        <taxon>Poaceae</taxon>
        <taxon>PACMAD clade</taxon>
        <taxon>Arundinoideae</taxon>
        <taxon>Arundineae</taxon>
        <taxon>Arundo</taxon>
    </lineage>
</organism>
<evidence type="ECO:0000313" key="2">
    <source>
        <dbReference type="EMBL" id="JAE23608.1"/>
    </source>
</evidence>
<reference evidence="2" key="1">
    <citation type="submission" date="2014-09" db="EMBL/GenBank/DDBJ databases">
        <authorList>
            <person name="Magalhaes I.L.F."/>
            <person name="Oliveira U."/>
            <person name="Santos F.R."/>
            <person name="Vidigal T.H.D.A."/>
            <person name="Brescovit A.D."/>
            <person name="Santos A.J."/>
        </authorList>
    </citation>
    <scope>NUCLEOTIDE SEQUENCE</scope>
    <source>
        <tissue evidence="2">Shoot tissue taken approximately 20 cm above the soil surface</tissue>
    </source>
</reference>
<dbReference type="EMBL" id="GBRH01174288">
    <property type="protein sequence ID" value="JAE23608.1"/>
    <property type="molecule type" value="Transcribed_RNA"/>
</dbReference>
<feature type="region of interest" description="Disordered" evidence="1">
    <location>
        <begin position="1"/>
        <end position="40"/>
    </location>
</feature>
<protein>
    <submittedName>
        <fullName evidence="2">Uncharacterized protein</fullName>
    </submittedName>
</protein>